<gene>
    <name evidence="1" type="ORF">RHMOL_Rhmol04G0280100</name>
</gene>
<reference evidence="1" key="1">
    <citation type="submission" date="2022-02" db="EMBL/GenBank/DDBJ databases">
        <title>Plant Genome Project.</title>
        <authorList>
            <person name="Zhang R.-G."/>
        </authorList>
    </citation>
    <scope>NUCLEOTIDE SEQUENCE</scope>
    <source>
        <strain evidence="1">AT1</strain>
    </source>
</reference>
<evidence type="ECO:0000313" key="2">
    <source>
        <dbReference type="Proteomes" id="UP001062846"/>
    </source>
</evidence>
<name>A0ACC0P5C2_RHOML</name>
<dbReference type="EMBL" id="CM046391">
    <property type="protein sequence ID" value="KAI8560741.1"/>
    <property type="molecule type" value="Genomic_DNA"/>
</dbReference>
<evidence type="ECO:0000313" key="1">
    <source>
        <dbReference type="EMBL" id="KAI8560741.1"/>
    </source>
</evidence>
<organism evidence="1 2">
    <name type="scientific">Rhododendron molle</name>
    <name type="common">Chinese azalea</name>
    <name type="synonym">Azalea mollis</name>
    <dbReference type="NCBI Taxonomy" id="49168"/>
    <lineage>
        <taxon>Eukaryota</taxon>
        <taxon>Viridiplantae</taxon>
        <taxon>Streptophyta</taxon>
        <taxon>Embryophyta</taxon>
        <taxon>Tracheophyta</taxon>
        <taxon>Spermatophyta</taxon>
        <taxon>Magnoliopsida</taxon>
        <taxon>eudicotyledons</taxon>
        <taxon>Gunneridae</taxon>
        <taxon>Pentapetalae</taxon>
        <taxon>asterids</taxon>
        <taxon>Ericales</taxon>
        <taxon>Ericaceae</taxon>
        <taxon>Ericoideae</taxon>
        <taxon>Rhodoreae</taxon>
        <taxon>Rhododendron</taxon>
    </lineage>
</organism>
<accession>A0ACC0P5C2</accession>
<proteinExistence type="predicted"/>
<dbReference type="Proteomes" id="UP001062846">
    <property type="component" value="Chromosome 4"/>
</dbReference>
<comment type="caution">
    <text evidence="1">The sequence shown here is derived from an EMBL/GenBank/DDBJ whole genome shotgun (WGS) entry which is preliminary data.</text>
</comment>
<protein>
    <submittedName>
        <fullName evidence="1">Uncharacterized protein</fullName>
    </submittedName>
</protein>
<sequence length="73" mass="8603">MYPTPNDVGFGATECSICLEEFTDGAWVRVLPSCHHIYHPTCIQKWMTTRKAFCLNLLLFIRSYFYYFIVKTN</sequence>
<keyword evidence="2" id="KW-1185">Reference proteome</keyword>